<evidence type="ECO:0000256" key="7">
    <source>
        <dbReference type="RuleBase" id="RU000461"/>
    </source>
</evidence>
<evidence type="ECO:0000313" key="8">
    <source>
        <dbReference type="EMBL" id="BAK35111.1"/>
    </source>
</evidence>
<dbReference type="PANTHER" id="PTHR46696">
    <property type="entry name" value="P450, PUTATIVE (EUROFUNG)-RELATED"/>
    <property type="match status" value="1"/>
</dbReference>
<dbReference type="GO" id="GO:0036199">
    <property type="term" value="F:cholest-4-en-3-one 26-monooxygenase activity"/>
    <property type="evidence" value="ECO:0007669"/>
    <property type="project" value="TreeGrafter"/>
</dbReference>
<dbReference type="GO" id="GO:0006707">
    <property type="term" value="P:cholesterol catabolic process"/>
    <property type="evidence" value="ECO:0007669"/>
    <property type="project" value="TreeGrafter"/>
</dbReference>
<sequence>MARGEQLRFVAGFAKERLALRYGAHLRRDPLCRLHLSEGRRDPYPIYEEVRARGPLSRSTAKLWVSASHDICGQVLRDRRFGVQMRAEDQRSGSPQLSFLEMDPPEHTRLRRFVMPTFSPKAVASFDGQITEIVTGLLDAVPAEGRFDLVAGYAAPMPIAVITRLLGIPDANSAEFQRYGATFGSALGGLQSLKHARELFEAQRQLRRIFIDLCELRRTEPGDDVISRMVAAPDTQVGPDDLVPLCTLLLIAGFETTVNLIGNTVLALLERPEAWRRVAEDPSLVDAAVEETLRFDPPVQRTARVAREDVELGGLRVAAGDVIITMIGGTGRDPQVVDRPDEFDLDRSHRDHLAFSAGLHYCVGAPLAKLEATIAVRELIARFPDLTIDGPGRRRAGSLIRGLASLPVRIRRSRGNVLPPATAAAMS</sequence>
<keyword evidence="6 7" id="KW-0503">Monooxygenase</keyword>
<dbReference type="InterPro" id="IPR002397">
    <property type="entry name" value="Cyt_P450_B"/>
</dbReference>
<dbReference type="RefSeq" id="WP_013862983.1">
    <property type="nucleotide sequence ID" value="NC_015635.1"/>
</dbReference>
<dbReference type="GO" id="GO:0008395">
    <property type="term" value="F:steroid hydroxylase activity"/>
    <property type="evidence" value="ECO:0007669"/>
    <property type="project" value="TreeGrafter"/>
</dbReference>
<dbReference type="HOGENOM" id="CLU_033716_2_0_11"/>
<protein>
    <submittedName>
        <fullName evidence="8">Cytochrome P450</fullName>
    </submittedName>
</protein>
<dbReference type="PROSITE" id="PS00086">
    <property type="entry name" value="CYTOCHROME_P450"/>
    <property type="match status" value="1"/>
</dbReference>
<evidence type="ECO:0000256" key="3">
    <source>
        <dbReference type="ARBA" id="ARBA00022723"/>
    </source>
</evidence>
<comment type="similarity">
    <text evidence="1 7">Belongs to the cytochrome P450 family.</text>
</comment>
<dbReference type="GO" id="GO:0005506">
    <property type="term" value="F:iron ion binding"/>
    <property type="evidence" value="ECO:0007669"/>
    <property type="project" value="InterPro"/>
</dbReference>
<keyword evidence="3 7" id="KW-0479">Metal-binding</keyword>
<dbReference type="EMBL" id="AP012204">
    <property type="protein sequence ID" value="BAK35111.1"/>
    <property type="molecule type" value="Genomic_DNA"/>
</dbReference>
<dbReference type="CDD" id="cd20625">
    <property type="entry name" value="CYP164-like"/>
    <property type="match status" value="1"/>
</dbReference>
<keyword evidence="9" id="KW-1185">Reference proteome</keyword>
<reference evidence="8 9" key="1">
    <citation type="submission" date="2011-05" db="EMBL/GenBank/DDBJ databases">
        <title>Whole genome sequence of Microlunatus phosphovorus NM-1.</title>
        <authorList>
            <person name="Hosoyama A."/>
            <person name="Sasaki K."/>
            <person name="Harada T."/>
            <person name="Igarashi R."/>
            <person name="Kawakoshi A."/>
            <person name="Sasagawa M."/>
            <person name="Fukada J."/>
            <person name="Nakamura S."/>
            <person name="Katano Y."/>
            <person name="Hanada S."/>
            <person name="Kamagata Y."/>
            <person name="Nakamura N."/>
            <person name="Yamazaki S."/>
            <person name="Fujita N."/>
        </authorList>
    </citation>
    <scope>NUCLEOTIDE SEQUENCE [LARGE SCALE GENOMIC DNA]</scope>
    <source>
        <strain evidence="9">ATCC 700054 / DSM 10555 / JCM 9379 / NBRC 101784 / NCIMB 13414 / VKM Ac-1990 / NM-1</strain>
    </source>
</reference>
<organism evidence="8 9">
    <name type="scientific">Microlunatus phosphovorus (strain ATCC 700054 / DSM 10555 / JCM 9379 / NBRC 101784 / NCIMB 13414 / VKM Ac-1990 / NM-1)</name>
    <dbReference type="NCBI Taxonomy" id="1032480"/>
    <lineage>
        <taxon>Bacteria</taxon>
        <taxon>Bacillati</taxon>
        <taxon>Actinomycetota</taxon>
        <taxon>Actinomycetes</taxon>
        <taxon>Propionibacteriales</taxon>
        <taxon>Propionibacteriaceae</taxon>
        <taxon>Microlunatus</taxon>
    </lineage>
</organism>
<dbReference type="InterPro" id="IPR036396">
    <property type="entry name" value="Cyt_P450_sf"/>
</dbReference>
<dbReference type="OrthoDB" id="502624at2"/>
<dbReference type="Pfam" id="PF00067">
    <property type="entry name" value="p450"/>
    <property type="match status" value="1"/>
</dbReference>
<dbReference type="STRING" id="1032480.MLP_20970"/>
<evidence type="ECO:0000256" key="1">
    <source>
        <dbReference type="ARBA" id="ARBA00010617"/>
    </source>
</evidence>
<dbReference type="PANTHER" id="PTHR46696:SF4">
    <property type="entry name" value="BIOTIN BIOSYNTHESIS CYTOCHROME P450"/>
    <property type="match status" value="1"/>
</dbReference>
<dbReference type="Gene3D" id="1.10.630.10">
    <property type="entry name" value="Cytochrome P450"/>
    <property type="match status" value="1"/>
</dbReference>
<gene>
    <name evidence="8" type="ordered locus">MLP_20970</name>
</gene>
<dbReference type="AlphaFoldDB" id="F5XDT8"/>
<keyword evidence="2 7" id="KW-0349">Heme</keyword>
<name>F5XDT8_MICPN</name>
<dbReference type="KEGG" id="mph:MLP_20970"/>
<dbReference type="eggNOG" id="COG2124">
    <property type="taxonomic scope" value="Bacteria"/>
</dbReference>
<proteinExistence type="inferred from homology"/>
<evidence type="ECO:0000256" key="4">
    <source>
        <dbReference type="ARBA" id="ARBA00023002"/>
    </source>
</evidence>
<evidence type="ECO:0000313" key="9">
    <source>
        <dbReference type="Proteomes" id="UP000007947"/>
    </source>
</evidence>
<dbReference type="PRINTS" id="PR00359">
    <property type="entry name" value="BP450"/>
</dbReference>
<keyword evidence="4 7" id="KW-0560">Oxidoreductase</keyword>
<dbReference type="SUPFAM" id="SSF48264">
    <property type="entry name" value="Cytochrome P450"/>
    <property type="match status" value="1"/>
</dbReference>
<evidence type="ECO:0000256" key="2">
    <source>
        <dbReference type="ARBA" id="ARBA00022617"/>
    </source>
</evidence>
<accession>F5XDT8</accession>
<evidence type="ECO:0000256" key="5">
    <source>
        <dbReference type="ARBA" id="ARBA00023004"/>
    </source>
</evidence>
<dbReference type="InterPro" id="IPR001128">
    <property type="entry name" value="Cyt_P450"/>
</dbReference>
<dbReference type="PRINTS" id="PR00385">
    <property type="entry name" value="P450"/>
</dbReference>
<dbReference type="FunFam" id="1.10.630.10:FF:000018">
    <property type="entry name" value="Cytochrome P450 monooxygenase"/>
    <property type="match status" value="1"/>
</dbReference>
<dbReference type="Proteomes" id="UP000007947">
    <property type="component" value="Chromosome"/>
</dbReference>
<dbReference type="InterPro" id="IPR017972">
    <property type="entry name" value="Cyt_P450_CS"/>
</dbReference>
<dbReference type="GO" id="GO:0020037">
    <property type="term" value="F:heme binding"/>
    <property type="evidence" value="ECO:0007669"/>
    <property type="project" value="InterPro"/>
</dbReference>
<keyword evidence="5 7" id="KW-0408">Iron</keyword>
<evidence type="ECO:0000256" key="6">
    <source>
        <dbReference type="ARBA" id="ARBA00023033"/>
    </source>
</evidence>